<keyword evidence="3" id="KW-1185">Reference proteome</keyword>
<dbReference type="GO" id="GO:0032259">
    <property type="term" value="P:methylation"/>
    <property type="evidence" value="ECO:0007669"/>
    <property type="project" value="UniProtKB-KW"/>
</dbReference>
<keyword evidence="2" id="KW-0489">Methyltransferase</keyword>
<dbReference type="EC" id="2.1.-.-" evidence="2"/>
<reference evidence="2 3" key="1">
    <citation type="submission" date="2024-03" db="EMBL/GenBank/DDBJ databases">
        <title>High-quality draft genome sequencing of Tistrella sp. BH-R2-4.</title>
        <authorList>
            <person name="Dong C."/>
        </authorList>
    </citation>
    <scope>NUCLEOTIDE SEQUENCE [LARGE SCALE GENOMIC DNA]</scope>
    <source>
        <strain evidence="2 3">BH-R2-4</strain>
    </source>
</reference>
<gene>
    <name evidence="2" type="ORF">WG926_14310</name>
</gene>
<organism evidence="2 3">
    <name type="scientific">Tistrella arctica</name>
    <dbReference type="NCBI Taxonomy" id="3133430"/>
    <lineage>
        <taxon>Bacteria</taxon>
        <taxon>Pseudomonadati</taxon>
        <taxon>Pseudomonadota</taxon>
        <taxon>Alphaproteobacteria</taxon>
        <taxon>Geminicoccales</taxon>
        <taxon>Geminicoccaceae</taxon>
        <taxon>Tistrella</taxon>
    </lineage>
</organism>
<name>A0ABU9YL01_9PROT</name>
<protein>
    <submittedName>
        <fullName evidence="2">Class I SAM-dependent methyltransferase</fullName>
        <ecNumber evidence="2">2.1.-.-</ecNumber>
    </submittedName>
</protein>
<dbReference type="InterPro" id="IPR041698">
    <property type="entry name" value="Methyltransf_25"/>
</dbReference>
<comment type="caution">
    <text evidence="2">The sequence shown here is derived from an EMBL/GenBank/DDBJ whole genome shotgun (WGS) entry which is preliminary data.</text>
</comment>
<feature type="domain" description="Methyltransferase" evidence="1">
    <location>
        <begin position="47"/>
        <end position="162"/>
    </location>
</feature>
<dbReference type="PANTHER" id="PTHR43464">
    <property type="entry name" value="METHYLTRANSFERASE"/>
    <property type="match status" value="1"/>
</dbReference>
<sequence length="284" mass="30280">MTIAAFDPAAADYDLDFTRSLTGAAQRRLVRAHLDRRLAEPGRSLRVLELTCGTGEDALHMAGLGHQVLATDLSGAMLARTEAKLAEAKLAEAKLAGTAPGGGVRMRRLAVEALAAGEPLDAEDEAAGFDLVFSDFGGLNCIGPDVMAALARRLAGLVRPGGRVILVVMPHLCLWEAGWNLARLRPRAAFRRLRRGPVATRIGDQPLTIWYHGAAALRRAFAGGFVCDAVHPIGLAVPPSALEPAFARRPRLISGLEAVDRLLARCTWLAGCADHLLIDVRRVA</sequence>
<dbReference type="RefSeq" id="WP_345937602.1">
    <property type="nucleotide sequence ID" value="NZ_JBBKTW010000005.1"/>
</dbReference>
<dbReference type="Gene3D" id="3.40.50.150">
    <property type="entry name" value="Vaccinia Virus protein VP39"/>
    <property type="match status" value="1"/>
</dbReference>
<dbReference type="GO" id="GO:0008168">
    <property type="term" value="F:methyltransferase activity"/>
    <property type="evidence" value="ECO:0007669"/>
    <property type="project" value="UniProtKB-KW"/>
</dbReference>
<accession>A0ABU9YL01</accession>
<dbReference type="PANTHER" id="PTHR43464:SF92">
    <property type="entry name" value="SLR1071 PROTEIN"/>
    <property type="match status" value="1"/>
</dbReference>
<dbReference type="CDD" id="cd02440">
    <property type="entry name" value="AdoMet_MTases"/>
    <property type="match status" value="1"/>
</dbReference>
<dbReference type="SUPFAM" id="SSF53335">
    <property type="entry name" value="S-adenosyl-L-methionine-dependent methyltransferases"/>
    <property type="match status" value="1"/>
</dbReference>
<dbReference type="Pfam" id="PF13649">
    <property type="entry name" value="Methyltransf_25"/>
    <property type="match status" value="1"/>
</dbReference>
<dbReference type="InterPro" id="IPR029063">
    <property type="entry name" value="SAM-dependent_MTases_sf"/>
</dbReference>
<evidence type="ECO:0000313" key="2">
    <source>
        <dbReference type="EMBL" id="MEN2989485.1"/>
    </source>
</evidence>
<proteinExistence type="predicted"/>
<keyword evidence="2" id="KW-0808">Transferase</keyword>
<evidence type="ECO:0000313" key="3">
    <source>
        <dbReference type="Proteomes" id="UP001413721"/>
    </source>
</evidence>
<dbReference type="EMBL" id="JBBKTW010000005">
    <property type="protein sequence ID" value="MEN2989485.1"/>
    <property type="molecule type" value="Genomic_DNA"/>
</dbReference>
<evidence type="ECO:0000259" key="1">
    <source>
        <dbReference type="Pfam" id="PF13649"/>
    </source>
</evidence>
<dbReference type="Proteomes" id="UP001413721">
    <property type="component" value="Unassembled WGS sequence"/>
</dbReference>